<dbReference type="EnsemblPlants" id="KQL16506">
    <property type="protein sequence ID" value="KQL16506"/>
    <property type="gene ID" value="SETIT_023600mg"/>
</dbReference>
<dbReference type="HOGENOM" id="CLU_1868687_0_0_1"/>
<reference evidence="2" key="1">
    <citation type="journal article" date="2012" name="Nat. Biotechnol.">
        <title>Reference genome sequence of the model plant Setaria.</title>
        <authorList>
            <person name="Bennetzen J.L."/>
            <person name="Schmutz J."/>
            <person name="Wang H."/>
            <person name="Percifield R."/>
            <person name="Hawkins J."/>
            <person name="Pontaroli A.C."/>
            <person name="Estep M."/>
            <person name="Feng L."/>
            <person name="Vaughn J.N."/>
            <person name="Grimwood J."/>
            <person name="Jenkins J."/>
            <person name="Barry K."/>
            <person name="Lindquist E."/>
            <person name="Hellsten U."/>
            <person name="Deshpande S."/>
            <person name="Wang X."/>
            <person name="Wu X."/>
            <person name="Mitros T."/>
            <person name="Triplett J."/>
            <person name="Yang X."/>
            <person name="Ye C.Y."/>
            <person name="Mauro-Herrera M."/>
            <person name="Wang L."/>
            <person name="Li P."/>
            <person name="Sharma M."/>
            <person name="Sharma R."/>
            <person name="Ronald P.C."/>
            <person name="Panaud O."/>
            <person name="Kellogg E.A."/>
            <person name="Brutnell T.P."/>
            <person name="Doust A.N."/>
            <person name="Tuskan G.A."/>
            <person name="Rokhsar D."/>
            <person name="Devos K.M."/>
        </authorList>
    </citation>
    <scope>NUCLEOTIDE SEQUENCE [LARGE SCALE GENOMIC DNA]</scope>
    <source>
        <strain evidence="2">cv. Yugu1</strain>
    </source>
</reference>
<reference evidence="1" key="2">
    <citation type="submission" date="2018-08" db="UniProtKB">
        <authorList>
            <consortium name="EnsemblPlants"/>
        </authorList>
    </citation>
    <scope>IDENTIFICATION</scope>
    <source>
        <strain evidence="1">Yugu1</strain>
    </source>
</reference>
<protein>
    <submittedName>
        <fullName evidence="1">Uncharacterized protein</fullName>
    </submittedName>
</protein>
<dbReference type="Proteomes" id="UP000004995">
    <property type="component" value="Unassembled WGS sequence"/>
</dbReference>
<evidence type="ECO:0000313" key="1">
    <source>
        <dbReference type="EnsemblPlants" id="KQL16506"/>
    </source>
</evidence>
<keyword evidence="2" id="KW-1185">Reference proteome</keyword>
<dbReference type="EMBL" id="AGNK02001997">
    <property type="status" value="NOT_ANNOTATED_CDS"/>
    <property type="molecule type" value="Genomic_DNA"/>
</dbReference>
<sequence>MHLELEFGRPKGGLDQPSDHNGLDVIAFGIISWLGALAMGDVGRLAPGHLVPTTCCVAVQVGMLFSRVEPERSCRTDLVWCCVAWACRCCSTVAVACPTDSLKLLLLVLACSVCVIQSKREGGVSGQYLHCLGIEAS</sequence>
<dbReference type="Gramene" id="KQL16506">
    <property type="protein sequence ID" value="KQL16506"/>
    <property type="gene ID" value="SETIT_023600mg"/>
</dbReference>
<proteinExistence type="predicted"/>
<organism evidence="1 2">
    <name type="scientific">Setaria italica</name>
    <name type="common">Foxtail millet</name>
    <name type="synonym">Panicum italicum</name>
    <dbReference type="NCBI Taxonomy" id="4555"/>
    <lineage>
        <taxon>Eukaryota</taxon>
        <taxon>Viridiplantae</taxon>
        <taxon>Streptophyta</taxon>
        <taxon>Embryophyta</taxon>
        <taxon>Tracheophyta</taxon>
        <taxon>Spermatophyta</taxon>
        <taxon>Magnoliopsida</taxon>
        <taxon>Liliopsida</taxon>
        <taxon>Poales</taxon>
        <taxon>Poaceae</taxon>
        <taxon>PACMAD clade</taxon>
        <taxon>Panicoideae</taxon>
        <taxon>Panicodae</taxon>
        <taxon>Paniceae</taxon>
        <taxon>Cenchrinae</taxon>
        <taxon>Setaria</taxon>
    </lineage>
</organism>
<accession>K3ZAM9</accession>
<dbReference type="InParanoid" id="K3ZAM9"/>
<evidence type="ECO:0000313" key="2">
    <source>
        <dbReference type="Proteomes" id="UP000004995"/>
    </source>
</evidence>
<name>K3ZAM9_SETIT</name>
<dbReference type="AlphaFoldDB" id="K3ZAM9"/>